<dbReference type="GO" id="GO:0001947">
    <property type="term" value="P:heart looping"/>
    <property type="evidence" value="ECO:0007669"/>
    <property type="project" value="TreeGrafter"/>
</dbReference>
<dbReference type="CDD" id="cd08806">
    <property type="entry name" value="CARD_CARD14_CARMA2"/>
    <property type="match status" value="1"/>
</dbReference>
<proteinExistence type="predicted"/>
<evidence type="ECO:0000256" key="2">
    <source>
        <dbReference type="ARBA" id="ARBA00023054"/>
    </source>
</evidence>
<dbReference type="InterPro" id="IPR037386">
    <property type="entry name" value="CCDC40"/>
</dbReference>
<dbReference type="GO" id="GO:0042981">
    <property type="term" value="P:regulation of apoptotic process"/>
    <property type="evidence" value="ECO:0007669"/>
    <property type="project" value="InterPro"/>
</dbReference>
<dbReference type="PANTHER" id="PTHR16275:SF8">
    <property type="entry name" value="COILED-COIL DOMAIN-CONTAINING PROTEIN 40"/>
    <property type="match status" value="1"/>
</dbReference>
<dbReference type="PANTHER" id="PTHR16275">
    <property type="entry name" value="COILED-COIL DOMAIN-CONTAINING PROTEIN 40"/>
    <property type="match status" value="1"/>
</dbReference>
<dbReference type="Pfam" id="PF08647">
    <property type="entry name" value="BRE1"/>
    <property type="match status" value="1"/>
</dbReference>
<dbReference type="InterPro" id="IPR011029">
    <property type="entry name" value="DEATH-like_dom_sf"/>
</dbReference>
<keyword evidence="6" id="KW-1185">Reference proteome</keyword>
<dbReference type="GO" id="GO:0005929">
    <property type="term" value="C:cilium"/>
    <property type="evidence" value="ECO:0007669"/>
    <property type="project" value="TreeGrafter"/>
</dbReference>
<dbReference type="InterPro" id="IPR001315">
    <property type="entry name" value="CARD"/>
</dbReference>
<feature type="domain" description="CARD" evidence="4">
    <location>
        <begin position="464"/>
        <end position="556"/>
    </location>
</feature>
<protein>
    <recommendedName>
        <fullName evidence="4">CARD domain-containing protein</fullName>
    </recommendedName>
</protein>
<dbReference type="GO" id="GO:0060287">
    <property type="term" value="P:epithelial cilium movement involved in determination of left/right asymmetry"/>
    <property type="evidence" value="ECO:0007669"/>
    <property type="project" value="TreeGrafter"/>
</dbReference>
<dbReference type="AlphaFoldDB" id="A0A9N7UNI3"/>
<dbReference type="GO" id="GO:0035082">
    <property type="term" value="P:axoneme assembly"/>
    <property type="evidence" value="ECO:0007669"/>
    <property type="project" value="InterPro"/>
</dbReference>
<dbReference type="PROSITE" id="PS50209">
    <property type="entry name" value="CARD"/>
    <property type="match status" value="1"/>
</dbReference>
<dbReference type="EMBL" id="CADEAL010001605">
    <property type="protein sequence ID" value="CAB1433870.1"/>
    <property type="molecule type" value="Genomic_DNA"/>
</dbReference>
<feature type="coiled-coil region" evidence="3">
    <location>
        <begin position="186"/>
        <end position="267"/>
    </location>
</feature>
<evidence type="ECO:0000259" key="4">
    <source>
        <dbReference type="PROSITE" id="PS50209"/>
    </source>
</evidence>
<evidence type="ECO:0000256" key="3">
    <source>
        <dbReference type="SAM" id="Coils"/>
    </source>
</evidence>
<gene>
    <name evidence="5" type="ORF">PLEPLA_LOCUS21962</name>
</gene>
<keyword evidence="2 3" id="KW-0175">Coiled coil</keyword>
<dbReference type="SUPFAM" id="SSF47986">
    <property type="entry name" value="DEATH domain"/>
    <property type="match status" value="1"/>
</dbReference>
<dbReference type="Gene3D" id="1.10.533.10">
    <property type="entry name" value="Death Domain, Fas"/>
    <property type="match status" value="1"/>
</dbReference>
<reference evidence="5" key="1">
    <citation type="submission" date="2020-03" db="EMBL/GenBank/DDBJ databases">
        <authorList>
            <person name="Weist P."/>
        </authorList>
    </citation>
    <scope>NUCLEOTIDE SEQUENCE</scope>
</reference>
<feature type="coiled-coil region" evidence="3">
    <location>
        <begin position="668"/>
        <end position="725"/>
    </location>
</feature>
<feature type="coiled-coil region" evidence="3">
    <location>
        <begin position="56"/>
        <end position="139"/>
    </location>
</feature>
<evidence type="ECO:0000313" key="6">
    <source>
        <dbReference type="Proteomes" id="UP001153269"/>
    </source>
</evidence>
<accession>A0A9N7UNI3</accession>
<evidence type="ECO:0000256" key="1">
    <source>
        <dbReference type="ARBA" id="ARBA00022553"/>
    </source>
</evidence>
<dbReference type="Pfam" id="PF00619">
    <property type="entry name" value="CARD"/>
    <property type="match status" value="1"/>
</dbReference>
<dbReference type="FunFam" id="1.10.533.10:FF:000003">
    <property type="entry name" value="Caspase recruitment domain family, member 11"/>
    <property type="match status" value="1"/>
</dbReference>
<sequence>MSLDRTIFRDQMGLSDSAFAKHMHNTELYSHCRGDEEPRSAPEARNEDLSPLQIKVDALKAAIEELAANIKIDQQLWMKRQTTLVGLTREIEANSKNMHKLQIEHTVMQQKEIHFKNQIEAEHQEHRDLEKNTKMLREDLLKLNYMLSKNGQLSQALEKENVLMESDFLRRLKEAERDSVEIQMTYEKTHDEKERLLNSLVEAERKILLWEKKIQLVKETRSALDSDVVQGEIQMMKAEIHRSEAQLNQLKRQQEQLLRESEETVVRRETIANRRKAMVHSSQKQATKGELSRQAQGLRRKIKDLHKHVAECEQVIKDQQESQGYLADALAQQKQRLIELCSTSRTLDHEIVALEDTKVRNLDHLLILQNRAKKLLGVCEGRYKASSTRESVRAALQTQTEHVHATSAILHRVCEEFPSAPGATPQANVSVGRTLNFTHHCLLLSLWMAGECVPCEGPDLKKMGEEELWELINDNRHRISLGVRPCILIPYLRQARVLTEMDEDEIVSCHNLTNRCMRTSYMLDLLRTQGRNGAVALLESLMIHYPTLYTQVTGRKPSTEPSRFSGLIKYSELTEYLVRAVTGMQKELQEARREAGRMTSRCTTLESEIRQVTEQEEKSRCLQADSERMRRHLCSLQCEVTKLKDEKCDLYVRYTAAIEEKSAVTKRLHDLNLQVYQLQTELQRVQLESKLQKQCSLRRASLAKTPQLQEEVQKLRCQLMKAEKLDPAHQDILAQDLAEAIDSQVELAEQLRCYREENEQLHMDKQGLMDQKEGLSLQVQQLTLDCNMHQQKTTMIHNQLRELQSERDQILFDYIGTVRCVPVRDEAQAMIARILAEKDT</sequence>
<organism evidence="5 6">
    <name type="scientific">Pleuronectes platessa</name>
    <name type="common">European plaice</name>
    <dbReference type="NCBI Taxonomy" id="8262"/>
    <lineage>
        <taxon>Eukaryota</taxon>
        <taxon>Metazoa</taxon>
        <taxon>Chordata</taxon>
        <taxon>Craniata</taxon>
        <taxon>Vertebrata</taxon>
        <taxon>Euteleostomi</taxon>
        <taxon>Actinopterygii</taxon>
        <taxon>Neopterygii</taxon>
        <taxon>Teleostei</taxon>
        <taxon>Neoteleostei</taxon>
        <taxon>Acanthomorphata</taxon>
        <taxon>Carangaria</taxon>
        <taxon>Pleuronectiformes</taxon>
        <taxon>Pleuronectoidei</taxon>
        <taxon>Pleuronectidae</taxon>
        <taxon>Pleuronectes</taxon>
    </lineage>
</organism>
<evidence type="ECO:0000313" key="5">
    <source>
        <dbReference type="EMBL" id="CAB1433870.1"/>
    </source>
</evidence>
<dbReference type="GO" id="GO:0005737">
    <property type="term" value="C:cytoplasm"/>
    <property type="evidence" value="ECO:0007669"/>
    <property type="project" value="TreeGrafter"/>
</dbReference>
<feature type="coiled-coil region" evidence="3">
    <location>
        <begin position="581"/>
        <end position="625"/>
    </location>
</feature>
<comment type="caution">
    <text evidence="5">The sequence shown here is derived from an EMBL/GenBank/DDBJ whole genome shotgun (WGS) entry which is preliminary data.</text>
</comment>
<dbReference type="Proteomes" id="UP001153269">
    <property type="component" value="Unassembled WGS sequence"/>
</dbReference>
<name>A0A9N7UNI3_PLEPL</name>
<keyword evidence="1" id="KW-0597">Phosphoprotein</keyword>
<dbReference type="GO" id="GO:0005576">
    <property type="term" value="C:extracellular region"/>
    <property type="evidence" value="ECO:0007669"/>
    <property type="project" value="GOC"/>
</dbReference>